<sequence>MTPYAADLVPPLTHHQLFVFLLQAGFLVLLALVCGRLATRLRMPAVAGELCVGILLGPTVLGKAAPAVAEWLLPRQADQFHLLDALGQIGVVLLVGVTGMELDGELVRRRGTTALSVGVGGLVLPLALGFGAGWVTPAGLIPKDVDRLVFALFLAVALCVSALPVIAKTLTDMHLVHRNVGQITLAAGMVDDIAGWILLSVVSAMAVGTAGTDSFAEPLAATALALAVTFLIARPLVRRALRAAERSGDGRSAVAGATAFILLGAAATHALGLEAMFGAFLAGLLLGAGPRAVRAQLAPLRTVVLAVFAPLFFATAGLRVELTALTHPQILLCAVVFLLIAVIGKVAGAYAGARLVGIGPWESLALGGALNARGVIQLVIATVGLRIGVLTSTTYTLVVLVAITTSLMAPPILRFAMRRVEHTAEEQLRLREGAFLAEERAPG</sequence>
<dbReference type="GO" id="GO:0006814">
    <property type="term" value="P:sodium ion transport"/>
    <property type="evidence" value="ECO:0007669"/>
    <property type="project" value="UniProtKB-KW"/>
</dbReference>
<evidence type="ECO:0000256" key="6">
    <source>
        <dbReference type="ARBA" id="ARBA00022989"/>
    </source>
</evidence>
<keyword evidence="7" id="KW-0915">Sodium</keyword>
<evidence type="ECO:0000256" key="9">
    <source>
        <dbReference type="ARBA" id="ARBA00023136"/>
    </source>
</evidence>
<evidence type="ECO:0000313" key="13">
    <source>
        <dbReference type="EMBL" id="XDQ46990.1"/>
    </source>
</evidence>
<feature type="transmembrane region" description="Helical" evidence="11">
    <location>
        <begin position="183"/>
        <end position="207"/>
    </location>
</feature>
<keyword evidence="3" id="KW-0813">Transport</keyword>
<dbReference type="InterPro" id="IPR006153">
    <property type="entry name" value="Cation/H_exchanger_TM"/>
</dbReference>
<reference evidence="13" key="1">
    <citation type="submission" date="2024-07" db="EMBL/GenBank/DDBJ databases">
        <authorList>
            <person name="Yu S.T."/>
        </authorList>
    </citation>
    <scope>NUCLEOTIDE SEQUENCE</scope>
    <source>
        <strain evidence="13">R39</strain>
    </source>
</reference>
<feature type="transmembrane region" description="Helical" evidence="11">
    <location>
        <begin position="258"/>
        <end position="286"/>
    </location>
</feature>
<evidence type="ECO:0000256" key="4">
    <source>
        <dbReference type="ARBA" id="ARBA00022449"/>
    </source>
</evidence>
<proteinExistence type="inferred from homology"/>
<evidence type="ECO:0000256" key="7">
    <source>
        <dbReference type="ARBA" id="ARBA00023053"/>
    </source>
</evidence>
<dbReference type="GO" id="GO:0016020">
    <property type="term" value="C:membrane"/>
    <property type="evidence" value="ECO:0007669"/>
    <property type="project" value="UniProtKB-SubCell"/>
</dbReference>
<feature type="transmembrane region" description="Helical" evidence="11">
    <location>
        <begin position="298"/>
        <end position="318"/>
    </location>
</feature>
<dbReference type="GO" id="GO:0015297">
    <property type="term" value="F:antiporter activity"/>
    <property type="evidence" value="ECO:0007669"/>
    <property type="project" value="UniProtKB-KW"/>
</dbReference>
<feature type="transmembrane region" description="Helical" evidence="11">
    <location>
        <begin position="219"/>
        <end position="237"/>
    </location>
</feature>
<dbReference type="EMBL" id="CP163441">
    <property type="protein sequence ID" value="XDQ46990.1"/>
    <property type="molecule type" value="Genomic_DNA"/>
</dbReference>
<name>A0AB39QWI8_9ACTN</name>
<comment type="similarity">
    <text evidence="2">Belongs to the monovalent cation:proton antiporter 2 (CPA2) transporter (TC 2.A.37) family.</text>
</comment>
<evidence type="ECO:0000256" key="8">
    <source>
        <dbReference type="ARBA" id="ARBA00023065"/>
    </source>
</evidence>
<evidence type="ECO:0000256" key="1">
    <source>
        <dbReference type="ARBA" id="ARBA00004141"/>
    </source>
</evidence>
<gene>
    <name evidence="13" type="ORF">AB5J52_34640</name>
</gene>
<evidence type="ECO:0000256" key="5">
    <source>
        <dbReference type="ARBA" id="ARBA00022692"/>
    </source>
</evidence>
<evidence type="ECO:0000256" key="11">
    <source>
        <dbReference type="SAM" id="Phobius"/>
    </source>
</evidence>
<dbReference type="Gene3D" id="1.20.1530.20">
    <property type="match status" value="1"/>
</dbReference>
<dbReference type="Pfam" id="PF00999">
    <property type="entry name" value="Na_H_Exchanger"/>
    <property type="match status" value="1"/>
</dbReference>
<feature type="transmembrane region" description="Helical" evidence="11">
    <location>
        <begin position="114"/>
        <end position="136"/>
    </location>
</feature>
<evidence type="ECO:0000259" key="12">
    <source>
        <dbReference type="Pfam" id="PF00999"/>
    </source>
</evidence>
<feature type="transmembrane region" description="Helical" evidence="11">
    <location>
        <begin position="148"/>
        <end position="171"/>
    </location>
</feature>
<keyword evidence="5 11" id="KW-0812">Transmembrane</keyword>
<keyword evidence="6 11" id="KW-1133">Transmembrane helix</keyword>
<dbReference type="GO" id="GO:1902600">
    <property type="term" value="P:proton transmembrane transport"/>
    <property type="evidence" value="ECO:0007669"/>
    <property type="project" value="InterPro"/>
</dbReference>
<protein>
    <submittedName>
        <fullName evidence="13">Cation:proton antiporter</fullName>
    </submittedName>
</protein>
<evidence type="ECO:0000256" key="2">
    <source>
        <dbReference type="ARBA" id="ARBA00005551"/>
    </source>
</evidence>
<feature type="transmembrane region" description="Helical" evidence="11">
    <location>
        <begin position="330"/>
        <end position="353"/>
    </location>
</feature>
<dbReference type="PANTHER" id="PTHR43562">
    <property type="entry name" value="NAPA-TYPE SODIUM/HYDROGEN ANTIPORTER"/>
    <property type="match status" value="1"/>
</dbReference>
<comment type="subcellular location">
    <subcellularLocation>
        <location evidence="1">Membrane</location>
        <topology evidence="1">Multi-pass membrane protein</topology>
    </subcellularLocation>
</comment>
<feature type="transmembrane region" description="Helical" evidence="11">
    <location>
        <begin position="17"/>
        <end position="38"/>
    </location>
</feature>
<feature type="domain" description="Cation/H+ exchanger transmembrane" evidence="12">
    <location>
        <begin position="29"/>
        <end position="417"/>
    </location>
</feature>
<dbReference type="InterPro" id="IPR038770">
    <property type="entry name" value="Na+/solute_symporter_sf"/>
</dbReference>
<evidence type="ECO:0000256" key="3">
    <source>
        <dbReference type="ARBA" id="ARBA00022448"/>
    </source>
</evidence>
<dbReference type="AlphaFoldDB" id="A0AB39QWI8"/>
<keyword evidence="9 11" id="KW-0472">Membrane</keyword>
<organism evidence="13">
    <name type="scientific">Streptomyces sp. R39</name>
    <dbReference type="NCBI Taxonomy" id="3238631"/>
    <lineage>
        <taxon>Bacteria</taxon>
        <taxon>Bacillati</taxon>
        <taxon>Actinomycetota</taxon>
        <taxon>Actinomycetes</taxon>
        <taxon>Kitasatosporales</taxon>
        <taxon>Streptomycetaceae</taxon>
        <taxon>Streptomyces</taxon>
    </lineage>
</organism>
<keyword evidence="10" id="KW-0739">Sodium transport</keyword>
<accession>A0AB39QWI8</accession>
<dbReference type="PANTHER" id="PTHR43562:SF3">
    <property type="entry name" value="SODIUM ION_PROTON EXCHANGER (EUROFUNG)"/>
    <property type="match status" value="1"/>
</dbReference>
<dbReference type="RefSeq" id="WP_369226003.1">
    <property type="nucleotide sequence ID" value="NZ_CP163441.1"/>
</dbReference>
<feature type="transmembrane region" description="Helical" evidence="11">
    <location>
        <begin position="387"/>
        <end position="409"/>
    </location>
</feature>
<keyword evidence="4" id="KW-0050">Antiport</keyword>
<evidence type="ECO:0000256" key="10">
    <source>
        <dbReference type="ARBA" id="ARBA00023201"/>
    </source>
</evidence>
<keyword evidence="8" id="KW-0406">Ion transport</keyword>